<dbReference type="RefSeq" id="WP_153512759.1">
    <property type="nucleotide sequence ID" value="NZ_CP045652.1"/>
</dbReference>
<dbReference type="InterPro" id="IPR014710">
    <property type="entry name" value="RmlC-like_jellyroll"/>
</dbReference>
<dbReference type="SUPFAM" id="SSF51206">
    <property type="entry name" value="cAMP-binding domain-like"/>
    <property type="match status" value="1"/>
</dbReference>
<accession>A0A5Q0QIX6</accession>
<reference evidence="1 2" key="1">
    <citation type="submission" date="2019-10" db="EMBL/GenBank/DDBJ databases">
        <authorList>
            <person name="Dong K."/>
        </authorList>
    </citation>
    <scope>NUCLEOTIDE SEQUENCE [LARGE SCALE GENOMIC DNA]</scope>
    <source>
        <strain evidence="2">dk4302</strain>
    </source>
</reference>
<name>A0A5Q0QIX6_9SPHI</name>
<dbReference type="EMBL" id="CP045652">
    <property type="protein sequence ID" value="QGA27932.1"/>
    <property type="molecule type" value="Genomic_DNA"/>
</dbReference>
<keyword evidence="2" id="KW-1185">Reference proteome</keyword>
<sequence length="197" mass="22972">MDKWATRCNLQDSHIRWAQQNLEYVRTKRGQRLYQQGKYQKNIYIVSRGLIGNLNYSAENRIKILNLATQHMGLSTTVHIYSDRSVSGSIEVLRSGSIFKLSYASLRAWLNQDECIQVFISMFERKQIRFLYLLRESASCSKAADRYLLFRKHLPEFNNLLNQYEQGQLLGISRGTVQKVKQSLDRSEKSAVNKKTN</sequence>
<dbReference type="Gene3D" id="2.60.120.10">
    <property type="entry name" value="Jelly Rolls"/>
    <property type="match status" value="1"/>
</dbReference>
<organism evidence="1 2">
    <name type="scientific">Sphingobacterium zhuxiongii</name>
    <dbReference type="NCBI Taxonomy" id="2662364"/>
    <lineage>
        <taxon>Bacteria</taxon>
        <taxon>Pseudomonadati</taxon>
        <taxon>Bacteroidota</taxon>
        <taxon>Sphingobacteriia</taxon>
        <taxon>Sphingobacteriales</taxon>
        <taxon>Sphingobacteriaceae</taxon>
        <taxon>Sphingobacterium</taxon>
    </lineage>
</organism>
<dbReference type="KEGG" id="sphe:GFH32_17065"/>
<gene>
    <name evidence="1" type="ORF">GFH32_17065</name>
</gene>
<dbReference type="AlphaFoldDB" id="A0A5Q0QIX6"/>
<evidence type="ECO:0000313" key="2">
    <source>
        <dbReference type="Proteomes" id="UP000326921"/>
    </source>
</evidence>
<proteinExistence type="predicted"/>
<dbReference type="Proteomes" id="UP000326921">
    <property type="component" value="Chromosome"/>
</dbReference>
<evidence type="ECO:0000313" key="1">
    <source>
        <dbReference type="EMBL" id="QGA27932.1"/>
    </source>
</evidence>
<dbReference type="InterPro" id="IPR018490">
    <property type="entry name" value="cNMP-bd_dom_sf"/>
</dbReference>
<evidence type="ECO:0008006" key="3">
    <source>
        <dbReference type="Google" id="ProtNLM"/>
    </source>
</evidence>
<protein>
    <recommendedName>
        <fullName evidence="3">Crp/Fnr family transcriptional regulator</fullName>
    </recommendedName>
</protein>